<keyword evidence="3" id="KW-1185">Reference proteome</keyword>
<organism evidence="2 3">
    <name type="scientific">Paramormyrops kingsleyae</name>
    <dbReference type="NCBI Taxonomy" id="1676925"/>
    <lineage>
        <taxon>Eukaryota</taxon>
        <taxon>Metazoa</taxon>
        <taxon>Chordata</taxon>
        <taxon>Craniata</taxon>
        <taxon>Vertebrata</taxon>
        <taxon>Euteleostomi</taxon>
        <taxon>Actinopterygii</taxon>
        <taxon>Neopterygii</taxon>
        <taxon>Teleostei</taxon>
        <taxon>Osteoglossocephala</taxon>
        <taxon>Osteoglossomorpha</taxon>
        <taxon>Osteoglossiformes</taxon>
        <taxon>Mormyridae</taxon>
        <taxon>Paramormyrops</taxon>
    </lineage>
</organism>
<reference evidence="2" key="2">
    <citation type="submission" date="2025-09" db="UniProtKB">
        <authorList>
            <consortium name="Ensembl"/>
        </authorList>
    </citation>
    <scope>IDENTIFICATION</scope>
</reference>
<evidence type="ECO:0000256" key="1">
    <source>
        <dbReference type="SAM" id="MobiDB-lite"/>
    </source>
</evidence>
<dbReference type="InterPro" id="IPR031591">
    <property type="entry name" value="CCDC106"/>
</dbReference>
<dbReference type="Proteomes" id="UP000261540">
    <property type="component" value="Unplaced"/>
</dbReference>
<accession>A0A3B3RAK3</accession>
<protein>
    <submittedName>
        <fullName evidence="2">Uncharacterized LOC111856887</fullName>
    </submittedName>
</protein>
<feature type="compositionally biased region" description="Low complexity" evidence="1">
    <location>
        <begin position="98"/>
        <end position="123"/>
    </location>
</feature>
<evidence type="ECO:0000313" key="3">
    <source>
        <dbReference type="Proteomes" id="UP000261540"/>
    </source>
</evidence>
<dbReference type="AlphaFoldDB" id="A0A3B3RAK3"/>
<feature type="region of interest" description="Disordered" evidence="1">
    <location>
        <begin position="84"/>
        <end position="147"/>
    </location>
</feature>
<dbReference type="PANTHER" id="PTHR16477:SF5">
    <property type="entry name" value="COILED-COIL DOMAIN-CONTAINING PROTEIN 106-RELATED"/>
    <property type="match status" value="1"/>
</dbReference>
<dbReference type="Ensembl" id="ENSPKIT00000039112.1">
    <property type="protein sequence ID" value="ENSPKIP00000014661.1"/>
    <property type="gene ID" value="ENSPKIG00000001658.1"/>
</dbReference>
<dbReference type="PANTHER" id="PTHR16477">
    <property type="entry name" value="COILED-COIL DOMAIN-CONTAINING PROTEIN 106"/>
    <property type="match status" value="1"/>
</dbReference>
<reference evidence="2" key="1">
    <citation type="submission" date="2025-08" db="UniProtKB">
        <authorList>
            <consortium name="Ensembl"/>
        </authorList>
    </citation>
    <scope>IDENTIFICATION</scope>
</reference>
<dbReference type="STRING" id="1676925.ENSPKIP00000014661"/>
<dbReference type="GeneTree" id="ENSGT00390000013183"/>
<dbReference type="Pfam" id="PF15794">
    <property type="entry name" value="CCDC106"/>
    <property type="match status" value="1"/>
</dbReference>
<proteinExistence type="predicted"/>
<feature type="compositionally biased region" description="Basic residues" evidence="1">
    <location>
        <begin position="129"/>
        <end position="145"/>
    </location>
</feature>
<evidence type="ECO:0000313" key="2">
    <source>
        <dbReference type="Ensembl" id="ENSPKIP00000014661.1"/>
    </source>
</evidence>
<dbReference type="GO" id="GO:0005654">
    <property type="term" value="C:nucleoplasm"/>
    <property type="evidence" value="ECO:0007669"/>
    <property type="project" value="TreeGrafter"/>
</dbReference>
<name>A0A3B3RAK3_9TELE</name>
<sequence>MAKRPNKKPLTVQTDSEPPKISDVAQLTPRRTSPRKLSAIALVSPTGALEVQKLRLQLQNEQTKNAMLVKQIEELNEDKQFLKQQLQQCSAPRPSHATSKAMEISSSSSGGSSDESSDLSDSSDTSKEKSKKKQGSKKSKKKKIIKMKETESYSRTRLCNPKGIVARYKKALKLHALGKPMPRCFRHIGVNRNTMARTAAIAELFIAAPEVYATLPPWNEATETVASFSKRCKEAMNGEVSSKIKSFKAQGKLLPIKHTNA</sequence>
<feature type="region of interest" description="Disordered" evidence="1">
    <location>
        <begin position="1"/>
        <end position="34"/>
    </location>
</feature>